<keyword evidence="2" id="KW-1185">Reference proteome</keyword>
<organism evidence="1 2">
    <name type="scientific">Rothia aeria</name>
    <dbReference type="NCBI Taxonomy" id="172042"/>
    <lineage>
        <taxon>Bacteria</taxon>
        <taxon>Bacillati</taxon>
        <taxon>Actinomycetota</taxon>
        <taxon>Actinomycetes</taxon>
        <taxon>Micrococcales</taxon>
        <taxon>Micrococcaceae</taxon>
        <taxon>Rothia</taxon>
    </lineage>
</organism>
<dbReference type="Proteomes" id="UP000250241">
    <property type="component" value="Chromosome"/>
</dbReference>
<proteinExistence type="predicted"/>
<evidence type="ECO:0000313" key="1">
    <source>
        <dbReference type="EMBL" id="BAV86904.1"/>
    </source>
</evidence>
<sequence>MLTVQGRNINGAGAKVKVGQGPDQLKGVRGIQGRAVDLRGTIMQTQHLNYGFIDQAAAVNIQHHAVLTVKLTDEGISSSASVSRAIHCA</sequence>
<dbReference type="KEGG" id="raj:RA11412_0605"/>
<dbReference type="AlphaFoldDB" id="A0A2Z5QXE7"/>
<reference evidence="1 2" key="1">
    <citation type="submission" date="2016-10" db="EMBL/GenBank/DDBJ databases">
        <title>Genome sequence of Rothia aeria strain JCM11412.</title>
        <authorList>
            <person name="Nambu T."/>
        </authorList>
    </citation>
    <scope>NUCLEOTIDE SEQUENCE [LARGE SCALE GENOMIC DNA]</scope>
    <source>
        <strain evidence="1 2">JCM 11412</strain>
    </source>
</reference>
<evidence type="ECO:0000313" key="2">
    <source>
        <dbReference type="Proteomes" id="UP000250241"/>
    </source>
</evidence>
<protein>
    <submittedName>
        <fullName evidence="1">Uncharacterized protein</fullName>
    </submittedName>
</protein>
<name>A0A2Z5QXE7_9MICC</name>
<accession>A0A2Z5QXE7</accession>
<dbReference type="EMBL" id="AP017895">
    <property type="protein sequence ID" value="BAV86904.1"/>
    <property type="molecule type" value="Genomic_DNA"/>
</dbReference>
<gene>
    <name evidence="1" type="ORF">RA11412_0605</name>
</gene>